<dbReference type="SMR" id="Q8SSW4"/>
<name>Q8SSW4_DICDI</name>
<dbReference type="Pfam" id="PF05725">
    <property type="entry name" value="FNIP"/>
    <property type="match status" value="8"/>
</dbReference>
<reference evidence="2 3" key="1">
    <citation type="journal article" date="2005" name="Nature">
        <title>The genome of the social amoeba Dictyostelium discoideum.</title>
        <authorList>
            <consortium name="The Dictyostelium discoideum Sequencing Consortium"/>
            <person name="Eichinger L."/>
            <person name="Pachebat J.A."/>
            <person name="Glockner G."/>
            <person name="Rajandream M.A."/>
            <person name="Sucgang R."/>
            <person name="Berriman M."/>
            <person name="Song J."/>
            <person name="Olsen R."/>
            <person name="Szafranski K."/>
            <person name="Xu Q."/>
            <person name="Tunggal B."/>
            <person name="Kummerfeld S."/>
            <person name="Madera M."/>
            <person name="Konfortov B.A."/>
            <person name="Rivero F."/>
            <person name="Bankier A.T."/>
            <person name="Lehmann R."/>
            <person name="Hamlin N."/>
            <person name="Davies R."/>
            <person name="Gaudet P."/>
            <person name="Fey P."/>
            <person name="Pilcher K."/>
            <person name="Chen G."/>
            <person name="Saunders D."/>
            <person name="Sodergren E."/>
            <person name="Davis P."/>
            <person name="Kerhornou A."/>
            <person name="Nie X."/>
            <person name="Hall N."/>
            <person name="Anjard C."/>
            <person name="Hemphill L."/>
            <person name="Bason N."/>
            <person name="Farbrother P."/>
            <person name="Desany B."/>
            <person name="Just E."/>
            <person name="Morio T."/>
            <person name="Rost R."/>
            <person name="Churcher C."/>
            <person name="Cooper J."/>
            <person name="Haydock S."/>
            <person name="van Driessche N."/>
            <person name="Cronin A."/>
            <person name="Goodhead I."/>
            <person name="Muzny D."/>
            <person name="Mourier T."/>
            <person name="Pain A."/>
            <person name="Lu M."/>
            <person name="Harper D."/>
            <person name="Lindsay R."/>
            <person name="Hauser H."/>
            <person name="James K."/>
            <person name="Quiles M."/>
            <person name="Madan Babu M."/>
            <person name="Saito T."/>
            <person name="Buchrieser C."/>
            <person name="Wardroper A."/>
            <person name="Felder M."/>
            <person name="Thangavelu M."/>
            <person name="Johnson D."/>
            <person name="Knights A."/>
            <person name="Loulseged H."/>
            <person name="Mungall K."/>
            <person name="Oliver K."/>
            <person name="Price C."/>
            <person name="Quail M.A."/>
            <person name="Urushihara H."/>
            <person name="Hernandez J."/>
            <person name="Rabbinowitsch E."/>
            <person name="Steffen D."/>
            <person name="Sanders M."/>
            <person name="Ma J."/>
            <person name="Kohara Y."/>
            <person name="Sharp S."/>
            <person name="Simmonds M."/>
            <person name="Spiegler S."/>
            <person name="Tivey A."/>
            <person name="Sugano S."/>
            <person name="White B."/>
            <person name="Walker D."/>
            <person name="Woodward J."/>
            <person name="Winckler T."/>
            <person name="Tanaka Y."/>
            <person name="Shaulsky G."/>
            <person name="Schleicher M."/>
            <person name="Weinstock G."/>
            <person name="Rosenthal A."/>
            <person name="Cox E.C."/>
            <person name="Chisholm R.L."/>
            <person name="Gibbs R."/>
            <person name="Loomis W.F."/>
            <person name="Platzer M."/>
            <person name="Kay R.R."/>
            <person name="Williams J."/>
            <person name="Dear P.H."/>
            <person name="Noegel A.A."/>
            <person name="Barrell B."/>
            <person name="Kuspa A."/>
        </authorList>
    </citation>
    <scope>NUCLEOTIDE SEQUENCE [LARGE SCALE GENOMIC DNA]</scope>
    <source>
        <strain evidence="2 3">AX4</strain>
    </source>
</reference>
<dbReference type="dictyBase" id="DDB_G0275143"/>
<accession>Q8SSW4</accession>
<organism evidence="2 3">
    <name type="scientific">Dictyostelium discoideum</name>
    <name type="common">Social amoeba</name>
    <dbReference type="NCBI Taxonomy" id="44689"/>
    <lineage>
        <taxon>Eukaryota</taxon>
        <taxon>Amoebozoa</taxon>
        <taxon>Evosea</taxon>
        <taxon>Eumycetozoa</taxon>
        <taxon>Dictyostelia</taxon>
        <taxon>Dictyosteliales</taxon>
        <taxon>Dictyosteliaceae</taxon>
        <taxon>Dictyostelium</taxon>
    </lineage>
</organism>
<evidence type="ECO:0000313" key="2">
    <source>
        <dbReference type="EMBL" id="EAL69852.1"/>
    </source>
</evidence>
<keyword evidence="1" id="KW-0677">Repeat</keyword>
<evidence type="ECO:0008006" key="4">
    <source>
        <dbReference type="Google" id="ProtNLM"/>
    </source>
</evidence>
<dbReference type="HOGENOM" id="CLU_029080_0_0_1"/>
<comment type="caution">
    <text evidence="2">The sequence shown here is derived from an EMBL/GenBank/DDBJ whole genome shotgun (WGS) entry which is preliminary data.</text>
</comment>
<evidence type="ECO:0000313" key="3">
    <source>
        <dbReference type="Proteomes" id="UP000002195"/>
    </source>
</evidence>
<proteinExistence type="predicted"/>
<dbReference type="Proteomes" id="UP000002195">
    <property type="component" value="Unassembled WGS sequence"/>
</dbReference>
<dbReference type="EMBL" id="AAFI02000013">
    <property type="protein sequence ID" value="EAL69852.1"/>
    <property type="molecule type" value="Genomic_DNA"/>
</dbReference>
<dbReference type="InParanoid" id="Q8SSW4"/>
<dbReference type="PANTHER" id="PTHR32134">
    <property type="entry name" value="FNIP REPEAT-CONTAINING PROTEIN"/>
    <property type="match status" value="1"/>
</dbReference>
<dbReference type="VEuPathDB" id="AmoebaDB:DDB_G0275143"/>
<dbReference type="eggNOG" id="ENOG502SFQ3">
    <property type="taxonomic scope" value="Eukaryota"/>
</dbReference>
<dbReference type="SUPFAM" id="SSF52058">
    <property type="entry name" value="L domain-like"/>
    <property type="match status" value="2"/>
</dbReference>
<keyword evidence="3" id="KW-1185">Reference proteome</keyword>
<dbReference type="PhylomeDB" id="Q8SSW4"/>
<dbReference type="Gene3D" id="3.80.10.10">
    <property type="entry name" value="Ribonuclease Inhibitor"/>
    <property type="match status" value="1"/>
</dbReference>
<dbReference type="InterPro" id="IPR032675">
    <property type="entry name" value="LRR_dom_sf"/>
</dbReference>
<evidence type="ECO:0000256" key="1">
    <source>
        <dbReference type="ARBA" id="ARBA00022737"/>
    </source>
</evidence>
<protein>
    <recommendedName>
        <fullName evidence="4">FNIP repeat-containing protein</fullName>
    </recommendedName>
</protein>
<gene>
    <name evidence="2" type="ORF">DDB_G0275143</name>
</gene>
<accession>Q554I5</accession>
<dbReference type="PANTHER" id="PTHR32134:SF178">
    <property type="entry name" value="FNIP REPEAT-CONTAINING PROTEIN"/>
    <property type="match status" value="1"/>
</dbReference>
<dbReference type="InterPro" id="IPR051251">
    <property type="entry name" value="STK_FNIP-Repeat"/>
</dbReference>
<dbReference type="AlphaFoldDB" id="Q8SSW4"/>
<dbReference type="PaxDb" id="44689-DDB0167501"/>
<dbReference type="GeneID" id="8619766"/>
<dbReference type="RefSeq" id="XP_643726.1">
    <property type="nucleotide sequence ID" value="XM_638634.1"/>
</dbReference>
<sequence length="656" mass="75732">MNNKKRKFEIENEQFISLKNNDIFLKIWRNLVIRNEILYHLRLYNKHFNSQPYRTKKIEDILNYKYKEYFNHVLIFGTDNENDTIELLPLPHGIKYLSLFKLKLSLFNENTIPTSVDTICFRKMKFDKNNVIPNSVKTIIIDDDCGPLKAGILPPSITSIQFNGVYNKNPLEVGFLPSSVISIDFGDSFNQSLKGNWLSSNIKSLKFGNEFSQPISDINNFLPKSLTSLNLPSKYFGSNIKFNWRINGLKFIFERNLNNLYNSNLILPNYITSIKFNDEFNRLIKINFLPISLVSIEFGLDFNNKFDFSDLINLKKLILGNDFNQPLEDCEFPINLEHLELGYRFNKCLDHFQFPSKLEYLIFGGTFNQSIPSGYFLNLVNLKSLELGIGFKKKIDDVTLPSTFTSLIYNVGKFTDFPFGLPKNNVDKEISIKWNERPLLKGSLPVGVISLSFYYNFNHPIEKGVLPNTIKKLTFSYYFNNNIEKGVLPNSIEILSFGDYFNQSINKDVLPSNLTTLSFGKFFNQPIEKGVLPKSIINLTFGDHFNQPIEKDVLPPSLKVLKFSGSKFNQIFQVGTLPNSITNLELGSNYIYDFQIGSLPSSLKELTIHSIIFKQDFSSSFDDYFTSSLETIYINKYSNLINIMDSNFFNKFIKLI</sequence>
<dbReference type="InterPro" id="IPR008615">
    <property type="entry name" value="FNIP"/>
</dbReference>
<dbReference type="KEGG" id="ddi:DDB_G0275143"/>